<protein>
    <recommendedName>
        <fullName evidence="1">PIN domain-containing protein</fullName>
    </recommendedName>
</protein>
<name>A0A1C1YVL2_9HYPH</name>
<dbReference type="Pfam" id="PF01850">
    <property type="entry name" value="PIN"/>
    <property type="match status" value="1"/>
</dbReference>
<sequence length="149" mass="16301">MGAIRVAEHRRVYLDTNTLIAILEQPGELDTAQKTLVRGIDEGEIDAVTSELTLAECLVKPIAEKDEQLVRAYLSLLAADSPFVRVKGVSRDVLLEAARIRAGSGVKLPDAIHIATANLVQCSAFVSNDRRLASANTMDFKLWSRMDLP</sequence>
<dbReference type="OrthoDB" id="574461at2"/>
<accession>A0A1C1YVL2</accession>
<evidence type="ECO:0000313" key="2">
    <source>
        <dbReference type="EMBL" id="OCW57572.1"/>
    </source>
</evidence>
<dbReference type="SUPFAM" id="SSF88723">
    <property type="entry name" value="PIN domain-like"/>
    <property type="match status" value="1"/>
</dbReference>
<evidence type="ECO:0000259" key="1">
    <source>
        <dbReference type="Pfam" id="PF01850"/>
    </source>
</evidence>
<dbReference type="AlphaFoldDB" id="A0A1C1YVL2"/>
<reference evidence="2 3" key="1">
    <citation type="submission" date="2015-12" db="EMBL/GenBank/DDBJ databases">
        <authorList>
            <person name="Shamseldin A."/>
            <person name="Moawad H."/>
            <person name="Abd El-Rahim W.M."/>
            <person name="Sadowsky M.J."/>
        </authorList>
    </citation>
    <scope>NUCLEOTIDE SEQUENCE [LARGE SCALE GENOMIC DNA]</scope>
    <source>
        <strain evidence="2 3">JC234</strain>
    </source>
</reference>
<organism evidence="2 3">
    <name type="scientific">Hoeflea olei</name>
    <dbReference type="NCBI Taxonomy" id="1480615"/>
    <lineage>
        <taxon>Bacteria</taxon>
        <taxon>Pseudomonadati</taxon>
        <taxon>Pseudomonadota</taxon>
        <taxon>Alphaproteobacteria</taxon>
        <taxon>Hyphomicrobiales</taxon>
        <taxon>Rhizobiaceae</taxon>
        <taxon>Hoeflea</taxon>
    </lineage>
</organism>
<feature type="domain" description="PIN" evidence="1">
    <location>
        <begin position="12"/>
        <end position="134"/>
    </location>
</feature>
<dbReference type="STRING" id="1480615.AWJ14_01765"/>
<comment type="caution">
    <text evidence="2">The sequence shown here is derived from an EMBL/GenBank/DDBJ whole genome shotgun (WGS) entry which is preliminary data.</text>
</comment>
<dbReference type="InterPro" id="IPR002716">
    <property type="entry name" value="PIN_dom"/>
</dbReference>
<dbReference type="EMBL" id="LQZT01000012">
    <property type="protein sequence ID" value="OCW57572.1"/>
    <property type="molecule type" value="Genomic_DNA"/>
</dbReference>
<dbReference type="Proteomes" id="UP000094795">
    <property type="component" value="Unassembled WGS sequence"/>
</dbReference>
<gene>
    <name evidence="2" type="ORF">AWJ14_01765</name>
</gene>
<dbReference type="InterPro" id="IPR029060">
    <property type="entry name" value="PIN-like_dom_sf"/>
</dbReference>
<dbReference type="Gene3D" id="3.40.50.1010">
    <property type="entry name" value="5'-nuclease"/>
    <property type="match status" value="1"/>
</dbReference>
<evidence type="ECO:0000313" key="3">
    <source>
        <dbReference type="Proteomes" id="UP000094795"/>
    </source>
</evidence>
<keyword evidence="3" id="KW-1185">Reference proteome</keyword>
<proteinExistence type="predicted"/>